<keyword evidence="1" id="KW-0862">Zinc</keyword>
<name>A0A0N4XVX3_NIPBR</name>
<dbReference type="Gene3D" id="4.10.60.10">
    <property type="entry name" value="Zinc finger, CCHC-type"/>
    <property type="match status" value="1"/>
</dbReference>
<dbReference type="PROSITE" id="PS00141">
    <property type="entry name" value="ASP_PROTEASE"/>
    <property type="match status" value="1"/>
</dbReference>
<dbReference type="SUPFAM" id="SSF57756">
    <property type="entry name" value="Retrovirus zinc finger-like domains"/>
    <property type="match status" value="1"/>
</dbReference>
<sequence length="871" mass="97968">MDREAADEPDVRAAVKESRAVFQAVQARKSAESPVCEQLNGADLDEMVYHADFDPVAAAQGRRSQSAYPCGQRFYPAIQRGRTTELSPPTRAASQLTSTPERDQGGSSSAEERLGAMFAAMTLPEVETYKDPQGKNFSDFVLKFRMKYGSLGLHDNMLTHLLLSKLEGHPRAVAQALPKRLREGGFEVLVEALSEKLREDDSSSQLKAYLELKRLRKTGDVSAYCVELERLTRSAYPDQSEEELSRTRAGELVSQLTSWPEYLQLYTAMEIAPKEAAYEMVKSMAQRCERSKHLAEAMREEVEAPERKSPIEQLGQYPVTTRLRPRDDAGDKSVSNVETQRERRQQPAGMKCFNCNRFGHLRKDCLQQNAAPVENKPTEPDKRVKDPKIFTATLNRWMCGTTKADSFHEDLVGAQSTAQVQLLGMTRTALLDTGSQVSIIPLQVFVAARESGFDLDSDVEEIEVDESKRVYDASGNPMAFKGAVKLTLQASNGLKRRIGFFVRPGDDAMIVLGTNALSQLGWVLSPDLCPSKKRSKTLFRDRHTVKPAPANKIAVRQRKSQTSNVATVAGRVYLNPAETKDVSVCCVNTKRDNVLASSNVLLPNTACQEAQHQKQSPVTNSFAGAKIFRDGEVVGTFESAELVESEPLSCEGNMLKRRGASSDVSREEKLLTVVSSKMGDGKQVHAEREWSRSPSGKCDKSSPSPVQRRIPIGHRHYSPRRSYHFRKESYLDNRWRQEKCDRTDEGPRDRRRRDDSRGRGRYDPHERRRDDLRGHRRRNSSKERKRRRSGSRSRYRADSPKRWPKKVKKEARSSESSNDEKAASSPEKRRRASPEGLENPFRRTEVGPHTSFPRRQPELAQMKGPTVQAGG</sequence>
<dbReference type="GO" id="GO:0005737">
    <property type="term" value="C:cytoplasm"/>
    <property type="evidence" value="ECO:0007669"/>
    <property type="project" value="UniProtKB-ARBA"/>
</dbReference>
<dbReference type="SUPFAM" id="SSF50630">
    <property type="entry name" value="Acid proteases"/>
    <property type="match status" value="1"/>
</dbReference>
<evidence type="ECO:0000256" key="1">
    <source>
        <dbReference type="PROSITE-ProRule" id="PRU00047"/>
    </source>
</evidence>
<proteinExistence type="predicted"/>
<dbReference type="GO" id="GO:0003676">
    <property type="term" value="F:nucleic acid binding"/>
    <property type="evidence" value="ECO:0007669"/>
    <property type="project" value="InterPro"/>
</dbReference>
<feature type="compositionally biased region" description="Basic residues" evidence="2">
    <location>
        <begin position="774"/>
        <end position="794"/>
    </location>
</feature>
<accession>A0A0N4XVX3</accession>
<dbReference type="Proteomes" id="UP000271162">
    <property type="component" value="Unassembled WGS sequence"/>
</dbReference>
<dbReference type="GO" id="GO:0019899">
    <property type="term" value="F:enzyme binding"/>
    <property type="evidence" value="ECO:0007669"/>
    <property type="project" value="UniProtKB-ARBA"/>
</dbReference>
<keyword evidence="1" id="KW-0479">Metal-binding</keyword>
<dbReference type="InterPro" id="IPR001969">
    <property type="entry name" value="Aspartic_peptidase_AS"/>
</dbReference>
<dbReference type="InterPro" id="IPR021109">
    <property type="entry name" value="Peptidase_aspartic_dom_sf"/>
</dbReference>
<feature type="compositionally biased region" description="Basic and acidic residues" evidence="2">
    <location>
        <begin position="100"/>
        <end position="110"/>
    </location>
</feature>
<keyword evidence="1" id="KW-0863">Zinc-finger</keyword>
<feature type="compositionally biased region" description="Polar residues" evidence="2">
    <location>
        <begin position="84"/>
        <end position="99"/>
    </location>
</feature>
<feature type="region of interest" description="Disordered" evidence="2">
    <location>
        <begin position="298"/>
        <end position="346"/>
    </location>
</feature>
<dbReference type="GO" id="GO:0004190">
    <property type="term" value="F:aspartic-type endopeptidase activity"/>
    <property type="evidence" value="ECO:0007669"/>
    <property type="project" value="InterPro"/>
</dbReference>
<dbReference type="WBParaSite" id="NBR_0000698501-mRNA-1">
    <property type="protein sequence ID" value="NBR_0000698501-mRNA-1"/>
    <property type="gene ID" value="NBR_0000698501"/>
</dbReference>
<organism evidence="6">
    <name type="scientific">Nippostrongylus brasiliensis</name>
    <name type="common">Rat hookworm</name>
    <dbReference type="NCBI Taxonomy" id="27835"/>
    <lineage>
        <taxon>Eukaryota</taxon>
        <taxon>Metazoa</taxon>
        <taxon>Ecdysozoa</taxon>
        <taxon>Nematoda</taxon>
        <taxon>Chromadorea</taxon>
        <taxon>Rhabditida</taxon>
        <taxon>Rhabditina</taxon>
        <taxon>Rhabditomorpha</taxon>
        <taxon>Strongyloidea</taxon>
        <taxon>Heligmosomidae</taxon>
        <taxon>Nippostrongylus</taxon>
    </lineage>
</organism>
<feature type="compositionally biased region" description="Basic and acidic residues" evidence="2">
    <location>
        <begin position="298"/>
        <end position="310"/>
    </location>
</feature>
<feature type="region of interest" description="Disordered" evidence="2">
    <location>
        <begin position="740"/>
        <end position="871"/>
    </location>
</feature>
<feature type="compositionally biased region" description="Basic and acidic residues" evidence="2">
    <location>
        <begin position="810"/>
        <end position="822"/>
    </location>
</feature>
<dbReference type="GO" id="GO:0008270">
    <property type="term" value="F:zinc ion binding"/>
    <property type="evidence" value="ECO:0007669"/>
    <property type="project" value="UniProtKB-KW"/>
</dbReference>
<dbReference type="SMART" id="SM00343">
    <property type="entry name" value="ZnF_C2HC"/>
    <property type="match status" value="1"/>
</dbReference>
<evidence type="ECO:0000313" key="4">
    <source>
        <dbReference type="EMBL" id="VDL70575.1"/>
    </source>
</evidence>
<dbReference type="InterPro" id="IPR001878">
    <property type="entry name" value="Znf_CCHC"/>
</dbReference>
<dbReference type="GO" id="GO:0006508">
    <property type="term" value="P:proteolysis"/>
    <property type="evidence" value="ECO:0007669"/>
    <property type="project" value="InterPro"/>
</dbReference>
<dbReference type="Gene3D" id="2.40.70.10">
    <property type="entry name" value="Acid Proteases"/>
    <property type="match status" value="1"/>
</dbReference>
<reference evidence="6" key="1">
    <citation type="submission" date="2017-02" db="UniProtKB">
        <authorList>
            <consortium name="WormBaseParasite"/>
        </authorList>
    </citation>
    <scope>IDENTIFICATION</scope>
</reference>
<feature type="domain" description="CCHC-type" evidence="3">
    <location>
        <begin position="351"/>
        <end position="365"/>
    </location>
</feature>
<dbReference type="InterPro" id="IPR036875">
    <property type="entry name" value="Znf_CCHC_sf"/>
</dbReference>
<evidence type="ECO:0000313" key="5">
    <source>
        <dbReference type="Proteomes" id="UP000271162"/>
    </source>
</evidence>
<dbReference type="STRING" id="27835.A0A0N4XVX3"/>
<dbReference type="EMBL" id="UYSL01019848">
    <property type="protein sequence ID" value="VDL70575.1"/>
    <property type="molecule type" value="Genomic_DNA"/>
</dbReference>
<evidence type="ECO:0000259" key="3">
    <source>
        <dbReference type="PROSITE" id="PS50158"/>
    </source>
</evidence>
<feature type="region of interest" description="Disordered" evidence="2">
    <location>
        <begin position="675"/>
        <end position="721"/>
    </location>
</feature>
<feature type="compositionally biased region" description="Basic and acidic residues" evidence="2">
    <location>
        <begin position="740"/>
        <end position="773"/>
    </location>
</feature>
<feature type="region of interest" description="Disordered" evidence="2">
    <location>
        <begin position="79"/>
        <end position="110"/>
    </location>
</feature>
<feature type="compositionally biased region" description="Basic residues" evidence="2">
    <location>
        <begin position="711"/>
        <end position="721"/>
    </location>
</feature>
<dbReference type="AlphaFoldDB" id="A0A0N4XVX3"/>
<feature type="compositionally biased region" description="Basic and acidic residues" evidence="2">
    <location>
        <begin position="679"/>
        <end position="691"/>
    </location>
</feature>
<reference evidence="4 5" key="2">
    <citation type="submission" date="2018-11" db="EMBL/GenBank/DDBJ databases">
        <authorList>
            <consortium name="Pathogen Informatics"/>
        </authorList>
    </citation>
    <scope>NUCLEOTIDE SEQUENCE [LARGE SCALE GENOMIC DNA]</scope>
</reference>
<protein>
    <submittedName>
        <fullName evidence="6">CCHC-type domain-containing protein</fullName>
    </submittedName>
</protein>
<evidence type="ECO:0000313" key="6">
    <source>
        <dbReference type="WBParaSite" id="NBR_0000698501-mRNA-1"/>
    </source>
</evidence>
<dbReference type="PROSITE" id="PS50158">
    <property type="entry name" value="ZF_CCHC"/>
    <property type="match status" value="1"/>
</dbReference>
<keyword evidence="5" id="KW-1185">Reference proteome</keyword>
<gene>
    <name evidence="4" type="ORF">NBR_LOCUS6986</name>
</gene>
<evidence type="ECO:0000256" key="2">
    <source>
        <dbReference type="SAM" id="MobiDB-lite"/>
    </source>
</evidence>